<gene>
    <name evidence="3" type="primary">GT5_0</name>
    <name evidence="3" type="ORF">g.81010</name>
</gene>
<dbReference type="GO" id="GO:0008194">
    <property type="term" value="F:UDP-glycosyltransferase activity"/>
    <property type="evidence" value="ECO:0007669"/>
    <property type="project" value="InterPro"/>
</dbReference>
<organism evidence="3">
    <name type="scientific">Anthurium amnicola</name>
    <dbReference type="NCBI Taxonomy" id="1678845"/>
    <lineage>
        <taxon>Eukaryota</taxon>
        <taxon>Viridiplantae</taxon>
        <taxon>Streptophyta</taxon>
        <taxon>Embryophyta</taxon>
        <taxon>Tracheophyta</taxon>
        <taxon>Spermatophyta</taxon>
        <taxon>Magnoliopsida</taxon>
        <taxon>Liliopsida</taxon>
        <taxon>Araceae</taxon>
        <taxon>Pothoideae</taxon>
        <taxon>Potheae</taxon>
        <taxon>Anthurium</taxon>
    </lineage>
</organism>
<dbReference type="Pfam" id="PF00201">
    <property type="entry name" value="UDPGT"/>
    <property type="match status" value="1"/>
</dbReference>
<reference evidence="3" key="1">
    <citation type="submission" date="2015-07" db="EMBL/GenBank/DDBJ databases">
        <title>Transcriptome Assembly of Anthurium amnicola.</title>
        <authorList>
            <person name="Suzuki J."/>
        </authorList>
    </citation>
    <scope>NUCLEOTIDE SEQUENCE</scope>
</reference>
<evidence type="ECO:0000256" key="2">
    <source>
        <dbReference type="ARBA" id="ARBA00022679"/>
    </source>
</evidence>
<dbReference type="AlphaFoldDB" id="A0A1D1YDA4"/>
<evidence type="ECO:0000313" key="3">
    <source>
        <dbReference type="EMBL" id="JAT52619.1"/>
    </source>
</evidence>
<accession>A0A1D1YDA4</accession>
<keyword evidence="2 3" id="KW-0808">Transferase</keyword>
<proteinExistence type="predicted"/>
<dbReference type="InterPro" id="IPR002213">
    <property type="entry name" value="UDP_glucos_trans"/>
</dbReference>
<keyword evidence="1" id="KW-0328">Glycosyltransferase</keyword>
<dbReference type="Gene3D" id="3.40.50.2000">
    <property type="entry name" value="Glycogen Phosphorylase B"/>
    <property type="match status" value="1"/>
</dbReference>
<dbReference type="EMBL" id="GDJX01015317">
    <property type="protein sequence ID" value="JAT52619.1"/>
    <property type="molecule type" value="Transcribed_RNA"/>
</dbReference>
<dbReference type="SUPFAM" id="SSF53756">
    <property type="entry name" value="UDP-Glycosyltransferase/glycogen phosphorylase"/>
    <property type="match status" value="1"/>
</dbReference>
<name>A0A1D1YDA4_9ARAE</name>
<dbReference type="PANTHER" id="PTHR48046:SF1">
    <property type="entry name" value="GLYCOSYLTRANSFERASE-RELATED"/>
    <property type="match status" value="1"/>
</dbReference>
<protein>
    <submittedName>
        <fullName evidence="3">Anthocyanidin 3-O-glucosyltransferase 5</fullName>
    </submittedName>
</protein>
<sequence length="117" mass="12645">GWNSVLESVSAGVAMVVWPLYAEQKMNAAKLEEELGVAVRVRPEGGVVKRAEVERVVRLLMEGDQGKAMEAKVAELRDCFRKALAPGGSSQNSLSVLVDAWRQGTGKNLPEEVTTHA</sequence>
<feature type="non-terminal residue" evidence="3">
    <location>
        <position position="1"/>
    </location>
</feature>
<evidence type="ECO:0000256" key="1">
    <source>
        <dbReference type="ARBA" id="ARBA00022676"/>
    </source>
</evidence>
<dbReference type="PANTHER" id="PTHR48046">
    <property type="entry name" value="UDP-GLYCOSYLTRANSFERASE 72E1"/>
    <property type="match status" value="1"/>
</dbReference>